<sequence>MSRRVAHALDRLGREDLDAASVAVALKRWKWACHAPAARLQGEHNDLTEFVAPFARDDLERALRALPRHLARELRSQVAPLDELYIAKTVPVPTWTNGNWWENRR</sequence>
<accession>A0A1I1ZAB1</accession>
<organism evidence="1 2">
    <name type="scientific">Actinopolyspora alba</name>
    <dbReference type="NCBI Taxonomy" id="673379"/>
    <lineage>
        <taxon>Bacteria</taxon>
        <taxon>Bacillati</taxon>
        <taxon>Actinomycetota</taxon>
        <taxon>Actinomycetes</taxon>
        <taxon>Actinopolysporales</taxon>
        <taxon>Actinopolysporaceae</taxon>
        <taxon>Actinopolyspora</taxon>
        <taxon>Actinopolyspora alba group</taxon>
    </lineage>
</organism>
<gene>
    <name evidence="1" type="ORF">SAMN04487819_110155</name>
</gene>
<evidence type="ECO:0000313" key="2">
    <source>
        <dbReference type="Proteomes" id="UP000198716"/>
    </source>
</evidence>
<name>A0A1I1ZAB1_9ACTN</name>
<dbReference type="Proteomes" id="UP000198716">
    <property type="component" value="Unassembled WGS sequence"/>
</dbReference>
<keyword evidence="2" id="KW-1185">Reference proteome</keyword>
<evidence type="ECO:0000313" key="1">
    <source>
        <dbReference type="EMBL" id="SFE28701.1"/>
    </source>
</evidence>
<reference evidence="2" key="1">
    <citation type="submission" date="2016-10" db="EMBL/GenBank/DDBJ databases">
        <authorList>
            <person name="Varghese N."/>
            <person name="Submissions S."/>
        </authorList>
    </citation>
    <scope>NUCLEOTIDE SEQUENCE [LARGE SCALE GENOMIC DNA]</scope>
    <source>
        <strain evidence="2">DSM 45004</strain>
    </source>
</reference>
<proteinExistence type="predicted"/>
<dbReference type="AlphaFoldDB" id="A0A1I1ZAB1"/>
<dbReference type="EMBL" id="FOMZ01000010">
    <property type="protein sequence ID" value="SFE28701.1"/>
    <property type="molecule type" value="Genomic_DNA"/>
</dbReference>
<protein>
    <submittedName>
        <fullName evidence="1">Uncharacterized protein</fullName>
    </submittedName>
</protein>
<dbReference type="RefSeq" id="WP_139219563.1">
    <property type="nucleotide sequence ID" value="NZ_FOMZ01000010.1"/>
</dbReference>